<organism evidence="2 3">
    <name type="scientific">Levilactobacillus acidifarinae DSM 19394 = JCM 15949</name>
    <dbReference type="NCBI Taxonomy" id="1423715"/>
    <lineage>
        <taxon>Bacteria</taxon>
        <taxon>Bacillati</taxon>
        <taxon>Bacillota</taxon>
        <taxon>Bacilli</taxon>
        <taxon>Lactobacillales</taxon>
        <taxon>Lactobacillaceae</taxon>
        <taxon>Levilactobacillus</taxon>
    </lineage>
</organism>
<dbReference type="PATRIC" id="fig|1423715.3.peg.1622"/>
<dbReference type="RefSeq" id="WP_057802522.1">
    <property type="nucleotide sequence ID" value="NZ_AZDV01000015.1"/>
</dbReference>
<keyword evidence="1" id="KW-0812">Transmembrane</keyword>
<dbReference type="Proteomes" id="UP000051955">
    <property type="component" value="Unassembled WGS sequence"/>
</dbReference>
<name>A0A0R1LSS8_9LACO</name>
<dbReference type="STRING" id="1423715.FD25_GL001585"/>
<evidence type="ECO:0000256" key="1">
    <source>
        <dbReference type="SAM" id="Phobius"/>
    </source>
</evidence>
<dbReference type="EMBL" id="AZDV01000015">
    <property type="protein sequence ID" value="KRK95202.1"/>
    <property type="molecule type" value="Genomic_DNA"/>
</dbReference>
<keyword evidence="3" id="KW-1185">Reference proteome</keyword>
<evidence type="ECO:0000313" key="3">
    <source>
        <dbReference type="Proteomes" id="UP000051955"/>
    </source>
</evidence>
<gene>
    <name evidence="2" type="ORF">FD25_GL001585</name>
</gene>
<sequence length="135" mass="15032">MGRKWQRWGLLTTGILLPVVASVLRQINGVKLQLVLAMTMLVVNVYGALVISDPKRPLADFGWAKHRSNALEFCTYLGLEIVVALGLIFWLPSPQSGGIIDILAAFQFFYSSLILLEAGFVKAIRTRYPDGGRRR</sequence>
<feature type="transmembrane region" description="Helical" evidence="1">
    <location>
        <begin position="73"/>
        <end position="91"/>
    </location>
</feature>
<evidence type="ECO:0000313" key="2">
    <source>
        <dbReference type="EMBL" id="KRK95202.1"/>
    </source>
</evidence>
<dbReference type="AlphaFoldDB" id="A0A0R1LSS8"/>
<feature type="transmembrane region" description="Helical" evidence="1">
    <location>
        <begin position="103"/>
        <end position="124"/>
    </location>
</feature>
<keyword evidence="1" id="KW-1133">Transmembrane helix</keyword>
<keyword evidence="1" id="KW-0472">Membrane</keyword>
<reference evidence="2 3" key="1">
    <citation type="journal article" date="2015" name="Genome Announc.">
        <title>Expanding the biotechnology potential of lactobacilli through comparative genomics of 213 strains and associated genera.</title>
        <authorList>
            <person name="Sun Z."/>
            <person name="Harris H.M."/>
            <person name="McCann A."/>
            <person name="Guo C."/>
            <person name="Argimon S."/>
            <person name="Zhang W."/>
            <person name="Yang X."/>
            <person name="Jeffery I.B."/>
            <person name="Cooney J.C."/>
            <person name="Kagawa T.F."/>
            <person name="Liu W."/>
            <person name="Song Y."/>
            <person name="Salvetti E."/>
            <person name="Wrobel A."/>
            <person name="Rasinkangas P."/>
            <person name="Parkhill J."/>
            <person name="Rea M.C."/>
            <person name="O'Sullivan O."/>
            <person name="Ritari J."/>
            <person name="Douillard F.P."/>
            <person name="Paul Ross R."/>
            <person name="Yang R."/>
            <person name="Briner A.E."/>
            <person name="Felis G.E."/>
            <person name="de Vos W.M."/>
            <person name="Barrangou R."/>
            <person name="Klaenhammer T.R."/>
            <person name="Caufield P.W."/>
            <person name="Cui Y."/>
            <person name="Zhang H."/>
            <person name="O'Toole P.W."/>
        </authorList>
    </citation>
    <scope>NUCLEOTIDE SEQUENCE [LARGE SCALE GENOMIC DNA]</scope>
    <source>
        <strain evidence="2 3">DSM 19394</strain>
    </source>
</reference>
<proteinExistence type="predicted"/>
<dbReference type="OrthoDB" id="9898288at2"/>
<protein>
    <submittedName>
        <fullName evidence="2">Uncharacterized protein</fullName>
    </submittedName>
</protein>
<feature type="transmembrane region" description="Helical" evidence="1">
    <location>
        <begin position="35"/>
        <end position="52"/>
    </location>
</feature>
<comment type="caution">
    <text evidence="2">The sequence shown here is derived from an EMBL/GenBank/DDBJ whole genome shotgun (WGS) entry which is preliminary data.</text>
</comment>
<accession>A0A0R1LSS8</accession>